<proteinExistence type="predicted"/>
<dbReference type="Proteomes" id="UP000244060">
    <property type="component" value="Unassembled WGS sequence"/>
</dbReference>
<accession>A0A2T5JSF9</accession>
<dbReference type="RefSeq" id="WP_108222512.1">
    <property type="nucleotide sequence ID" value="NZ_QAOT01000028.1"/>
</dbReference>
<comment type="caution">
    <text evidence="1">The sequence shown here is derived from an EMBL/GenBank/DDBJ whole genome shotgun (WGS) entry which is preliminary data.</text>
</comment>
<protein>
    <submittedName>
        <fullName evidence="1">Uncharacterized protein</fullName>
    </submittedName>
</protein>
<organism evidence="1 2">
    <name type="scientific">Cereibacter azotoformans</name>
    <dbReference type="NCBI Taxonomy" id="43057"/>
    <lineage>
        <taxon>Bacteria</taxon>
        <taxon>Pseudomonadati</taxon>
        <taxon>Pseudomonadota</taxon>
        <taxon>Alphaproteobacteria</taxon>
        <taxon>Rhodobacterales</taxon>
        <taxon>Paracoccaceae</taxon>
        <taxon>Cereibacter</taxon>
    </lineage>
</organism>
<sequence length="114" mass="12303">MGRRQDLEAVVRAYAAAAAAKRRMNAFTPTRTLREADRRLCAGWRSLAALRPRMPIEDAARLPRHLMEAYVTLTGLPGELASMIEHGVAVEIVLASPQFALLAALAPETPVAGA</sequence>
<dbReference type="AlphaFoldDB" id="A0A2T5JSF9"/>
<dbReference type="EMBL" id="QAOT01000028">
    <property type="protein sequence ID" value="PTR11159.1"/>
    <property type="molecule type" value="Genomic_DNA"/>
</dbReference>
<evidence type="ECO:0000313" key="2">
    <source>
        <dbReference type="Proteomes" id="UP000244060"/>
    </source>
</evidence>
<gene>
    <name evidence="1" type="ORF">C8J28_12820</name>
</gene>
<evidence type="ECO:0000313" key="1">
    <source>
        <dbReference type="EMBL" id="PTR11159.1"/>
    </source>
</evidence>
<keyword evidence="2" id="KW-1185">Reference proteome</keyword>
<reference evidence="1 2" key="1">
    <citation type="submission" date="2018-04" db="EMBL/GenBank/DDBJ databases">
        <title>Genomic Encyclopedia of Type Strains, Phase III (KMG-III): the genomes of soil and plant-associated and newly described type strains.</title>
        <authorList>
            <person name="Whitman W."/>
        </authorList>
    </citation>
    <scope>NUCLEOTIDE SEQUENCE [LARGE SCALE GENOMIC DNA]</scope>
    <source>
        <strain evidence="1 2">KA25</strain>
    </source>
</reference>
<name>A0A2T5JSF9_9RHOB</name>